<evidence type="ECO:0000313" key="2">
    <source>
        <dbReference type="EMBL" id="GMR27712.1"/>
    </source>
</evidence>
<keyword evidence="3" id="KW-1185">Reference proteome</keyword>
<organism evidence="2 3">
    <name type="scientific">Stenotrophomonas sepilia</name>
    <dbReference type="NCBI Taxonomy" id="2860290"/>
    <lineage>
        <taxon>Bacteria</taxon>
        <taxon>Pseudomonadati</taxon>
        <taxon>Pseudomonadota</taxon>
        <taxon>Gammaproteobacteria</taxon>
        <taxon>Lysobacterales</taxon>
        <taxon>Lysobacteraceae</taxon>
        <taxon>Stenotrophomonas</taxon>
        <taxon>Stenotrophomonas maltophilia group</taxon>
    </lineage>
</organism>
<dbReference type="EMBL" id="BTRJ01000017">
    <property type="protein sequence ID" value="GMR27712.1"/>
    <property type="molecule type" value="Genomic_DNA"/>
</dbReference>
<feature type="compositionally biased region" description="Low complexity" evidence="1">
    <location>
        <begin position="161"/>
        <end position="198"/>
    </location>
</feature>
<reference evidence="3" key="1">
    <citation type="submission" date="2023-07" db="EMBL/GenBank/DDBJ databases">
        <title>Genome sequence of Stenotrophomonas sp. Alg010 isolated from Sargassum waste.</title>
        <authorList>
            <person name="Mohapatra"/>
            <person name="B.R."/>
        </authorList>
    </citation>
    <scope>NUCLEOTIDE SEQUENCE [LARGE SCALE GENOMIC DNA]</scope>
    <source>
        <strain evidence="3">Alg010</strain>
    </source>
</reference>
<evidence type="ECO:0000256" key="1">
    <source>
        <dbReference type="SAM" id="MobiDB-lite"/>
    </source>
</evidence>
<accession>A0ABQ6QBY6</accession>
<comment type="caution">
    <text evidence="2">The sequence shown here is derived from an EMBL/GenBank/DDBJ whole genome shotgun (WGS) entry which is preliminary data.</text>
</comment>
<feature type="compositionally biased region" description="Basic residues" evidence="1">
    <location>
        <begin position="199"/>
        <end position="208"/>
    </location>
</feature>
<dbReference type="Proteomes" id="UP001306668">
    <property type="component" value="Unassembled WGS sequence"/>
</dbReference>
<gene>
    <name evidence="2" type="ORF">STENOSP10_19320</name>
</gene>
<feature type="region of interest" description="Disordered" evidence="1">
    <location>
        <begin position="150"/>
        <end position="208"/>
    </location>
</feature>
<feature type="compositionally biased region" description="Polar residues" evidence="1">
    <location>
        <begin position="151"/>
        <end position="160"/>
    </location>
</feature>
<evidence type="ECO:0000313" key="3">
    <source>
        <dbReference type="Proteomes" id="UP001306668"/>
    </source>
</evidence>
<name>A0ABQ6QBY6_9GAMM</name>
<sequence length="208" mass="22234">MPRTPPQTLPARPRTVSVCVHHGKEREDQKRKRIASLCIHAWRGSTVSTKVDTHRQSQLTHRHRESVRGGAVWGRRTVGAMDGAIEPPGVRALCLRSTASQAPERTAASGWAGLGVYGVSRSPTPPRPTLSNPEPLWLWRWPLQVQGCKPCTTTTSPSLQSPATRGSPATAAASATPGSSHHAGPAAAATPATAPPRCNRARPRAARR</sequence>
<protein>
    <submittedName>
        <fullName evidence="2">Uncharacterized protein</fullName>
    </submittedName>
</protein>
<proteinExistence type="predicted"/>